<reference evidence="8 9" key="1">
    <citation type="submission" date="2017-06" db="EMBL/GenBank/DDBJ databases">
        <authorList>
            <consortium name="Pathogen Informatics"/>
        </authorList>
    </citation>
    <scope>NUCLEOTIDE SEQUENCE [LARGE SCALE GENOMIC DNA]</scope>
    <source>
        <strain evidence="8 9">NCTC13039</strain>
    </source>
</reference>
<evidence type="ECO:0000256" key="2">
    <source>
        <dbReference type="ARBA" id="ARBA00012261"/>
    </source>
</evidence>
<evidence type="ECO:0000313" key="9">
    <source>
        <dbReference type="Proteomes" id="UP000242637"/>
    </source>
</evidence>
<evidence type="ECO:0000256" key="3">
    <source>
        <dbReference type="ARBA" id="ARBA00022679"/>
    </source>
</evidence>
<dbReference type="EC" id="2.1.2.9" evidence="2 5"/>
<comment type="function">
    <text evidence="5">Attaches a formyl group to the free amino group of methionyl-tRNA(fMet). The formyl group appears to play a dual role in the initiator identity of N-formylmethionyl-tRNA by promoting its recognition by IF2 and preventing the misappropriation of this tRNA by the elongation apparatus.</text>
</comment>
<evidence type="ECO:0000256" key="1">
    <source>
        <dbReference type="ARBA" id="ARBA00010699"/>
    </source>
</evidence>
<dbReference type="RefSeq" id="WP_028327955.1">
    <property type="nucleotide sequence ID" value="NZ_JAAFNI010000001.1"/>
</dbReference>
<dbReference type="FunFam" id="3.40.50.12230:FF:000001">
    <property type="entry name" value="Methionyl-tRNA formyltransferase"/>
    <property type="match status" value="1"/>
</dbReference>
<dbReference type="NCBIfam" id="TIGR00460">
    <property type="entry name" value="fmt"/>
    <property type="match status" value="1"/>
</dbReference>
<dbReference type="CDD" id="cd08704">
    <property type="entry name" value="Met_tRNA_FMT_C"/>
    <property type="match status" value="1"/>
</dbReference>
<dbReference type="CDD" id="cd08646">
    <property type="entry name" value="FMT_core_Met-tRNA-FMT_N"/>
    <property type="match status" value="1"/>
</dbReference>
<dbReference type="SUPFAM" id="SSF50486">
    <property type="entry name" value="FMT C-terminal domain-like"/>
    <property type="match status" value="1"/>
</dbReference>
<comment type="catalytic activity">
    <reaction evidence="5">
        <text>L-methionyl-tRNA(fMet) + (6R)-10-formyltetrahydrofolate = N-formyl-L-methionyl-tRNA(fMet) + (6S)-5,6,7,8-tetrahydrofolate + H(+)</text>
        <dbReference type="Rhea" id="RHEA:24380"/>
        <dbReference type="Rhea" id="RHEA-COMP:9952"/>
        <dbReference type="Rhea" id="RHEA-COMP:9953"/>
        <dbReference type="ChEBI" id="CHEBI:15378"/>
        <dbReference type="ChEBI" id="CHEBI:57453"/>
        <dbReference type="ChEBI" id="CHEBI:78530"/>
        <dbReference type="ChEBI" id="CHEBI:78844"/>
        <dbReference type="ChEBI" id="CHEBI:195366"/>
        <dbReference type="EC" id="2.1.2.9"/>
    </reaction>
</comment>
<dbReference type="Pfam" id="PF00551">
    <property type="entry name" value="Formyl_trans_N"/>
    <property type="match status" value="1"/>
</dbReference>
<dbReference type="Proteomes" id="UP000242637">
    <property type="component" value="Chromosome 1"/>
</dbReference>
<evidence type="ECO:0000259" key="7">
    <source>
        <dbReference type="Pfam" id="PF02911"/>
    </source>
</evidence>
<keyword evidence="3 5" id="KW-0808">Transferase</keyword>
<dbReference type="InterPro" id="IPR041711">
    <property type="entry name" value="Met-tRNA-FMT_N"/>
</dbReference>
<dbReference type="GO" id="GO:0005829">
    <property type="term" value="C:cytosol"/>
    <property type="evidence" value="ECO:0007669"/>
    <property type="project" value="TreeGrafter"/>
</dbReference>
<dbReference type="InterPro" id="IPR011034">
    <property type="entry name" value="Formyl_transferase-like_C_sf"/>
</dbReference>
<dbReference type="KEGG" id="dco:SAMEA4475696_1272"/>
<dbReference type="InterPro" id="IPR005794">
    <property type="entry name" value="Fmt"/>
</dbReference>
<comment type="similarity">
    <text evidence="1 5">Belongs to the Fmt family.</text>
</comment>
<dbReference type="InterPro" id="IPR044135">
    <property type="entry name" value="Met-tRNA-FMT_C"/>
</dbReference>
<dbReference type="InterPro" id="IPR036477">
    <property type="entry name" value="Formyl_transf_N_sf"/>
</dbReference>
<accession>A0A239VIW8</accession>
<evidence type="ECO:0000256" key="5">
    <source>
        <dbReference type="HAMAP-Rule" id="MF_00182"/>
    </source>
</evidence>
<evidence type="ECO:0000313" key="8">
    <source>
        <dbReference type="EMBL" id="SNV21554.1"/>
    </source>
</evidence>
<dbReference type="AlphaFoldDB" id="A0A239VIW8"/>
<feature type="binding site" evidence="5">
    <location>
        <begin position="109"/>
        <end position="112"/>
    </location>
    <ligand>
        <name>(6S)-5,6,7,8-tetrahydrofolate</name>
        <dbReference type="ChEBI" id="CHEBI:57453"/>
    </ligand>
</feature>
<evidence type="ECO:0000256" key="4">
    <source>
        <dbReference type="ARBA" id="ARBA00022917"/>
    </source>
</evidence>
<dbReference type="PANTHER" id="PTHR11138:SF5">
    <property type="entry name" value="METHIONYL-TRNA FORMYLTRANSFERASE, MITOCHONDRIAL"/>
    <property type="match status" value="1"/>
</dbReference>
<evidence type="ECO:0000259" key="6">
    <source>
        <dbReference type="Pfam" id="PF00551"/>
    </source>
</evidence>
<name>A0A239VIW8_9MICO</name>
<dbReference type="STRING" id="1121387.GCA_000429885_02038"/>
<feature type="domain" description="Formyl transferase N-terminal" evidence="6">
    <location>
        <begin position="1"/>
        <end position="178"/>
    </location>
</feature>
<feature type="domain" description="Formyl transferase C-terminal" evidence="7">
    <location>
        <begin position="203"/>
        <end position="304"/>
    </location>
</feature>
<dbReference type="PANTHER" id="PTHR11138">
    <property type="entry name" value="METHIONYL-TRNA FORMYLTRANSFERASE"/>
    <property type="match status" value="1"/>
</dbReference>
<protein>
    <recommendedName>
        <fullName evidence="2 5">Methionyl-tRNA formyltransferase</fullName>
        <ecNumber evidence="2 5">2.1.2.9</ecNumber>
    </recommendedName>
</protein>
<dbReference type="HAMAP" id="MF_00182">
    <property type="entry name" value="Formyl_trans"/>
    <property type="match status" value="1"/>
</dbReference>
<gene>
    <name evidence="5 8" type="primary">fmt</name>
    <name evidence="8" type="ORF">SAMEA4475696_01272</name>
</gene>
<dbReference type="OrthoDB" id="9802815at2"/>
<keyword evidence="4 5" id="KW-0648">Protein biosynthesis</keyword>
<keyword evidence="9" id="KW-1185">Reference proteome</keyword>
<organism evidence="8 9">
    <name type="scientific">Dermatophilus congolensis</name>
    <dbReference type="NCBI Taxonomy" id="1863"/>
    <lineage>
        <taxon>Bacteria</taxon>
        <taxon>Bacillati</taxon>
        <taxon>Actinomycetota</taxon>
        <taxon>Actinomycetes</taxon>
        <taxon>Micrococcales</taxon>
        <taxon>Dermatophilaceae</taxon>
        <taxon>Dermatophilus</taxon>
    </lineage>
</organism>
<sequence>MRLVFAGTPEVAVPSLQALLESGHEILAVVTRPDAAAGRGKKLRPSPVREVAEAAGVEVLTPATPSEPEFVSRMRDLAPDAAPVVAFGGLIPPEVLSIPTHGWINLHFSLLPAWRGAAPVQQAIIAGDTVTGASTFLLEEGLDTGPVIDTLTTQIGEHETSGELLERLAQEGATLLVSCLDAIEAGTATPVPQPEEGVSYAAKLSHEDARLNWSASAIDLDRRARGCTPSPGAWTLFRGVRLRVGQMQVAAPGAVEIPEGAEPGRLVVSKRSVHVVTGDGVIELQQVQPAGKKMMVASDWARGVRIEDGELVGR</sequence>
<dbReference type="GeneID" id="63459501"/>
<dbReference type="Gene3D" id="3.40.50.12230">
    <property type="match status" value="1"/>
</dbReference>
<dbReference type="InterPro" id="IPR005793">
    <property type="entry name" value="Formyl_trans_C"/>
</dbReference>
<dbReference type="EMBL" id="LT906453">
    <property type="protein sequence ID" value="SNV21554.1"/>
    <property type="molecule type" value="Genomic_DNA"/>
</dbReference>
<dbReference type="SUPFAM" id="SSF53328">
    <property type="entry name" value="Formyltransferase"/>
    <property type="match status" value="1"/>
</dbReference>
<proteinExistence type="inferred from homology"/>
<dbReference type="Pfam" id="PF02911">
    <property type="entry name" value="Formyl_trans_C"/>
    <property type="match status" value="1"/>
</dbReference>
<dbReference type="GO" id="GO:0004479">
    <property type="term" value="F:methionyl-tRNA formyltransferase activity"/>
    <property type="evidence" value="ECO:0007669"/>
    <property type="project" value="UniProtKB-UniRule"/>
</dbReference>
<dbReference type="InterPro" id="IPR002376">
    <property type="entry name" value="Formyl_transf_N"/>
</dbReference>